<reference evidence="3" key="1">
    <citation type="journal article" date="2021" name="Nat. Commun.">
        <title>Genetic determinants of endophytism in the Arabidopsis root mycobiome.</title>
        <authorList>
            <person name="Mesny F."/>
            <person name="Miyauchi S."/>
            <person name="Thiergart T."/>
            <person name="Pickel B."/>
            <person name="Atanasova L."/>
            <person name="Karlsson M."/>
            <person name="Huettel B."/>
            <person name="Barry K.W."/>
            <person name="Haridas S."/>
            <person name="Chen C."/>
            <person name="Bauer D."/>
            <person name="Andreopoulos W."/>
            <person name="Pangilinan J."/>
            <person name="LaButti K."/>
            <person name="Riley R."/>
            <person name="Lipzen A."/>
            <person name="Clum A."/>
            <person name="Drula E."/>
            <person name="Henrissat B."/>
            <person name="Kohler A."/>
            <person name="Grigoriev I.V."/>
            <person name="Martin F.M."/>
            <person name="Hacquard S."/>
        </authorList>
    </citation>
    <scope>NUCLEOTIDE SEQUENCE</scope>
    <source>
        <strain evidence="3">MPI-CAGE-CH-0243</strain>
    </source>
</reference>
<evidence type="ECO:0000256" key="1">
    <source>
        <dbReference type="ARBA" id="ARBA00005986"/>
    </source>
</evidence>
<sequence length="107" mass="11578">MVPSPATSSAPNALSTGNLPTYPVEFDGIAMFTVPSLETFKAAFKDPYYINVIEPDERIILDKDGPGSGVIASFQGPMLDMVNAAKSTVGEKGQDYRDLFNEWESKA</sequence>
<keyword evidence="4" id="KW-1185">Reference proteome</keyword>
<organism evidence="3 4">
    <name type="scientific">Dendryphion nanum</name>
    <dbReference type="NCBI Taxonomy" id="256645"/>
    <lineage>
        <taxon>Eukaryota</taxon>
        <taxon>Fungi</taxon>
        <taxon>Dikarya</taxon>
        <taxon>Ascomycota</taxon>
        <taxon>Pezizomycotina</taxon>
        <taxon>Dothideomycetes</taxon>
        <taxon>Pleosporomycetidae</taxon>
        <taxon>Pleosporales</taxon>
        <taxon>Torulaceae</taxon>
        <taxon>Dendryphion</taxon>
    </lineage>
</organism>
<evidence type="ECO:0000313" key="4">
    <source>
        <dbReference type="Proteomes" id="UP000700596"/>
    </source>
</evidence>
<dbReference type="EMBL" id="JAGMWT010000001">
    <property type="protein sequence ID" value="KAH7138516.1"/>
    <property type="molecule type" value="Genomic_DNA"/>
</dbReference>
<comment type="caution">
    <text evidence="3">The sequence shown here is derived from an EMBL/GenBank/DDBJ whole genome shotgun (WGS) entry which is preliminary data.</text>
</comment>
<proteinExistence type="inferred from homology"/>
<dbReference type="GO" id="GO:0016491">
    <property type="term" value="F:oxidoreductase activity"/>
    <property type="evidence" value="ECO:0007669"/>
    <property type="project" value="InterPro"/>
</dbReference>
<dbReference type="Pfam" id="PF07110">
    <property type="entry name" value="EthD"/>
    <property type="match status" value="1"/>
</dbReference>
<protein>
    <recommendedName>
        <fullName evidence="2">EthD domain-containing protein</fullName>
    </recommendedName>
</protein>
<dbReference type="OrthoDB" id="3183782at2759"/>
<evidence type="ECO:0000313" key="3">
    <source>
        <dbReference type="EMBL" id="KAH7138516.1"/>
    </source>
</evidence>
<accession>A0A9P9EK43</accession>
<dbReference type="Proteomes" id="UP000700596">
    <property type="component" value="Unassembled WGS sequence"/>
</dbReference>
<gene>
    <name evidence="3" type="ORF">B0J11DRAFT_514608</name>
</gene>
<evidence type="ECO:0000259" key="2">
    <source>
        <dbReference type="Pfam" id="PF07110"/>
    </source>
</evidence>
<dbReference type="InterPro" id="IPR009799">
    <property type="entry name" value="EthD_dom"/>
</dbReference>
<dbReference type="AlphaFoldDB" id="A0A9P9EK43"/>
<comment type="similarity">
    <text evidence="1">Belongs to the tpcK family.</text>
</comment>
<name>A0A9P9EK43_9PLEO</name>
<feature type="domain" description="EthD" evidence="2">
    <location>
        <begin position="10"/>
        <end position="63"/>
    </location>
</feature>